<name>A0ABR7IUT7_9FLAO</name>
<keyword evidence="3" id="KW-1185">Reference proteome</keyword>
<dbReference type="PANTHER" id="PTHR43685">
    <property type="entry name" value="GLYCOSYLTRANSFERASE"/>
    <property type="match status" value="1"/>
</dbReference>
<dbReference type="SUPFAM" id="SSF53448">
    <property type="entry name" value="Nucleotide-diphospho-sugar transferases"/>
    <property type="match status" value="1"/>
</dbReference>
<dbReference type="InterPro" id="IPR001173">
    <property type="entry name" value="Glyco_trans_2-like"/>
</dbReference>
<proteinExistence type="predicted"/>
<dbReference type="EMBL" id="JACRUN010000001">
    <property type="protein sequence ID" value="MBC5833533.1"/>
    <property type="molecule type" value="Genomic_DNA"/>
</dbReference>
<dbReference type="Gene3D" id="3.90.550.10">
    <property type="entry name" value="Spore Coat Polysaccharide Biosynthesis Protein SpsA, Chain A"/>
    <property type="match status" value="1"/>
</dbReference>
<evidence type="ECO:0000313" key="3">
    <source>
        <dbReference type="Proteomes" id="UP000605990"/>
    </source>
</evidence>
<dbReference type="RefSeq" id="WP_166124782.1">
    <property type="nucleotide sequence ID" value="NZ_JAANOQ010000001.1"/>
</dbReference>
<gene>
    <name evidence="2" type="ORF">H8R27_01420</name>
</gene>
<dbReference type="Pfam" id="PF00535">
    <property type="entry name" value="Glycos_transf_2"/>
    <property type="match status" value="1"/>
</dbReference>
<organism evidence="2 3">
    <name type="scientific">Flavobacterium bernardetii</name>
    <dbReference type="NCBI Taxonomy" id="2813823"/>
    <lineage>
        <taxon>Bacteria</taxon>
        <taxon>Pseudomonadati</taxon>
        <taxon>Bacteroidota</taxon>
        <taxon>Flavobacteriia</taxon>
        <taxon>Flavobacteriales</taxon>
        <taxon>Flavobacteriaceae</taxon>
        <taxon>Flavobacterium</taxon>
    </lineage>
</organism>
<dbReference type="PANTHER" id="PTHR43685:SF2">
    <property type="entry name" value="GLYCOSYLTRANSFERASE 2-LIKE DOMAIN-CONTAINING PROTEIN"/>
    <property type="match status" value="1"/>
</dbReference>
<comment type="caution">
    <text evidence="2">The sequence shown here is derived from an EMBL/GenBank/DDBJ whole genome shotgun (WGS) entry which is preliminary data.</text>
</comment>
<dbReference type="Proteomes" id="UP000605990">
    <property type="component" value="Unassembled WGS sequence"/>
</dbReference>
<dbReference type="InterPro" id="IPR050834">
    <property type="entry name" value="Glycosyltransf_2"/>
</dbReference>
<sequence length="271" mass="31866">MTNKKLVSIIVPCYNNESTIKETIYSILEQTYENIEVIIVNDGSKDNSESIINKITSENKSVSSILQENSGPSYSRNQGALAANGFYLVFIDADDVIYKNFIEEYVAAFEQNSDLQLVYSRAEFFGDKKGEWILPEYNLKNFISENCIPIFAMTKREEFLKAGMFDSKLKYLEDWDLWITITKSKNSVFRIPKILYKYRKIKNSKSLTTLNKVDDVQDASRLYIYNKHYSFFKENEFSISNLMKQNTDAVKYKNKYNNIWYRKLFKKIFKK</sequence>
<accession>A0ABR7IUT7</accession>
<feature type="domain" description="Glycosyltransferase 2-like" evidence="1">
    <location>
        <begin position="8"/>
        <end position="146"/>
    </location>
</feature>
<dbReference type="InterPro" id="IPR029044">
    <property type="entry name" value="Nucleotide-diphossugar_trans"/>
</dbReference>
<reference evidence="2 3" key="1">
    <citation type="submission" date="2020-08" db="EMBL/GenBank/DDBJ databases">
        <title>Description of novel Flavobacterium F-408 isolate.</title>
        <authorList>
            <person name="Saticioglu I.B."/>
            <person name="Duman M."/>
            <person name="Altun S."/>
        </authorList>
    </citation>
    <scope>NUCLEOTIDE SEQUENCE [LARGE SCALE GENOMIC DNA]</scope>
    <source>
        <strain evidence="2 3">F-408</strain>
    </source>
</reference>
<evidence type="ECO:0000259" key="1">
    <source>
        <dbReference type="Pfam" id="PF00535"/>
    </source>
</evidence>
<evidence type="ECO:0000313" key="2">
    <source>
        <dbReference type="EMBL" id="MBC5833533.1"/>
    </source>
</evidence>
<protein>
    <submittedName>
        <fullName evidence="2">Glycosyltransferase</fullName>
    </submittedName>
</protein>